<sequence length="48" mass="5561">MWQPHGLDQHKHDYKDIEESAGRSRIDYGRFRPVARVTPARGRGRVGT</sequence>
<protein>
    <submittedName>
        <fullName evidence="1">Uncharacterized protein</fullName>
    </submittedName>
</protein>
<dbReference type="HOGENOM" id="CLU_3157180_0_0_11"/>
<dbReference type="EMBL" id="ADNW02000018">
    <property type="protein sequence ID" value="EGD22526.1"/>
    <property type="molecule type" value="Genomic_DNA"/>
</dbReference>
<organism evidence="1 2">
    <name type="scientific">Prescottella equi ATCC 33707</name>
    <dbReference type="NCBI Taxonomy" id="525370"/>
    <lineage>
        <taxon>Bacteria</taxon>
        <taxon>Bacillati</taxon>
        <taxon>Actinomycetota</taxon>
        <taxon>Actinomycetes</taxon>
        <taxon>Mycobacteriales</taxon>
        <taxon>Nocardiaceae</taxon>
        <taxon>Prescottella</taxon>
    </lineage>
</organism>
<evidence type="ECO:0000313" key="2">
    <source>
        <dbReference type="Proteomes" id="UP000004245"/>
    </source>
</evidence>
<name>E9T5B6_RHOHA</name>
<evidence type="ECO:0000313" key="1">
    <source>
        <dbReference type="EMBL" id="EGD22526.1"/>
    </source>
</evidence>
<proteinExistence type="predicted"/>
<accession>E9T5B6</accession>
<reference evidence="1" key="1">
    <citation type="submission" date="2011-01" db="EMBL/GenBank/DDBJ databases">
        <authorList>
            <person name="Muzny D."/>
            <person name="Qin X."/>
            <person name="Buhay C."/>
            <person name="Dugan-Rocha S."/>
            <person name="Ding Y."/>
            <person name="Chen G."/>
            <person name="Hawes A."/>
            <person name="Holder M."/>
            <person name="Jhangiani S."/>
            <person name="Johnson A."/>
            <person name="Khan Z."/>
            <person name="Li Z."/>
            <person name="Liu W."/>
            <person name="Liu X."/>
            <person name="Perez L."/>
            <person name="Shen H."/>
            <person name="Wang Q."/>
            <person name="Watt J."/>
            <person name="Xi L."/>
            <person name="Xin Y."/>
            <person name="Zhou J."/>
            <person name="Deng J."/>
            <person name="Jiang H."/>
            <person name="Liu Y."/>
            <person name="Qu J."/>
            <person name="Song X.-Z."/>
            <person name="Zhang L."/>
            <person name="Villasana D."/>
            <person name="Johnson A."/>
            <person name="Liu J."/>
            <person name="Liyanage D."/>
            <person name="Lorensuhewa L."/>
            <person name="Robinson T."/>
            <person name="Song A."/>
            <person name="Song B.-B."/>
            <person name="Dinh H."/>
            <person name="Thornton R."/>
            <person name="Coyle M."/>
            <person name="Francisco L."/>
            <person name="Jackson L."/>
            <person name="Javaid M."/>
            <person name="Korchina V."/>
            <person name="Kovar C."/>
            <person name="Mata R."/>
            <person name="Mathew T."/>
            <person name="Ngo R."/>
            <person name="Nguyen L."/>
            <person name="Nguyen N."/>
            <person name="Okwuonu G."/>
            <person name="Ongeri F."/>
            <person name="Pham C."/>
            <person name="Simmons D."/>
            <person name="Wilczek-Boney K."/>
            <person name="Hale W."/>
            <person name="Jakkamsetti A."/>
            <person name="Pham P."/>
            <person name="Ruth R."/>
            <person name="San Lucas F."/>
            <person name="Warren J."/>
            <person name="Zhang J."/>
            <person name="Zhao Z."/>
            <person name="Zhou C."/>
            <person name="Zhu D."/>
            <person name="Lee S."/>
            <person name="Bess C."/>
            <person name="Blankenburg K."/>
            <person name="Forbes L."/>
            <person name="Fu Q."/>
            <person name="Gubbala S."/>
            <person name="Hirani K."/>
            <person name="Jayaseelan J.C."/>
            <person name="Lara F."/>
            <person name="Munidasa M."/>
            <person name="Palculict T."/>
            <person name="Patil S."/>
            <person name="Pu L.-L."/>
            <person name="Saada N."/>
            <person name="Tang L."/>
            <person name="Weissenberger G."/>
            <person name="Zhu Y."/>
            <person name="Hemphill L."/>
            <person name="Shang Y."/>
            <person name="Youmans B."/>
            <person name="Ayvaz T."/>
            <person name="Ross M."/>
            <person name="Santibanez J."/>
            <person name="Aqrawi P."/>
            <person name="Gross S."/>
            <person name="Joshi V."/>
            <person name="Fowler G."/>
            <person name="Nazareth L."/>
            <person name="Reid J."/>
            <person name="Worley K."/>
            <person name="Petrosino J."/>
            <person name="Highlander S."/>
            <person name="Gibbs R."/>
        </authorList>
    </citation>
    <scope>NUCLEOTIDE SEQUENCE [LARGE SCALE GENOMIC DNA]</scope>
    <source>
        <strain evidence="1">ATCC 33707</strain>
    </source>
</reference>
<dbReference type="Proteomes" id="UP000004245">
    <property type="component" value="Unassembled WGS sequence"/>
</dbReference>
<keyword evidence="2" id="KW-1185">Reference proteome</keyword>
<comment type="caution">
    <text evidence="1">The sequence shown here is derived from an EMBL/GenBank/DDBJ whole genome shotgun (WGS) entry which is preliminary data.</text>
</comment>
<gene>
    <name evidence="1" type="ORF">HMPREF0724_13744</name>
</gene>
<dbReference type="AlphaFoldDB" id="E9T5B6"/>